<sequence length="122" mass="12882">MILVDTSVWIDHLKAADDGLAGLLQRGRILIHPFVLGEIALGNLRQRALVLDSLADLPRAVRASDEEVLGFIETAGLSGSGVGYVDAHLLAATRLTAGASFWTRDKRLSQVSLALGLSAPAP</sequence>
<comment type="caution">
    <text evidence="2">The sequence shown here is derived from an EMBL/GenBank/DDBJ whole genome shotgun (WGS) entry which is preliminary data.</text>
</comment>
<accession>A0A5N3PF80</accession>
<dbReference type="OrthoDB" id="329172at2"/>
<dbReference type="Proteomes" id="UP000325684">
    <property type="component" value="Unassembled WGS sequence"/>
</dbReference>
<name>A0A5N3PF80_9HYPH</name>
<dbReference type="AlphaFoldDB" id="A0A5N3PF80"/>
<evidence type="ECO:0000259" key="1">
    <source>
        <dbReference type="Pfam" id="PF01850"/>
    </source>
</evidence>
<dbReference type="RefSeq" id="WP_150942555.1">
    <property type="nucleotide sequence ID" value="NZ_VCMV01000006.1"/>
</dbReference>
<keyword evidence="3" id="KW-1185">Reference proteome</keyword>
<gene>
    <name evidence="2" type="ORF">FEZ63_05090</name>
</gene>
<dbReference type="Gene3D" id="3.40.50.1010">
    <property type="entry name" value="5'-nuclease"/>
    <property type="match status" value="1"/>
</dbReference>
<dbReference type="SUPFAM" id="SSF88723">
    <property type="entry name" value="PIN domain-like"/>
    <property type="match status" value="1"/>
</dbReference>
<dbReference type="InterPro" id="IPR029060">
    <property type="entry name" value="PIN-like_dom_sf"/>
</dbReference>
<dbReference type="EMBL" id="VCMV01000006">
    <property type="protein sequence ID" value="KAB0268373.1"/>
    <property type="molecule type" value="Genomic_DNA"/>
</dbReference>
<dbReference type="Pfam" id="PF01850">
    <property type="entry name" value="PIN"/>
    <property type="match status" value="1"/>
</dbReference>
<evidence type="ECO:0000313" key="3">
    <source>
        <dbReference type="Proteomes" id="UP000325684"/>
    </source>
</evidence>
<organism evidence="2 3">
    <name type="scientific">Microvirga brassicacearum</name>
    <dbReference type="NCBI Taxonomy" id="2580413"/>
    <lineage>
        <taxon>Bacteria</taxon>
        <taxon>Pseudomonadati</taxon>
        <taxon>Pseudomonadota</taxon>
        <taxon>Alphaproteobacteria</taxon>
        <taxon>Hyphomicrobiales</taxon>
        <taxon>Methylobacteriaceae</taxon>
        <taxon>Microvirga</taxon>
    </lineage>
</organism>
<dbReference type="InterPro" id="IPR002716">
    <property type="entry name" value="PIN_dom"/>
</dbReference>
<feature type="domain" description="PIN" evidence="1">
    <location>
        <begin position="2"/>
        <end position="111"/>
    </location>
</feature>
<protein>
    <submittedName>
        <fullName evidence="2">Type II toxin-antitoxin system VapC family toxin</fullName>
    </submittedName>
</protein>
<proteinExistence type="predicted"/>
<evidence type="ECO:0000313" key="2">
    <source>
        <dbReference type="EMBL" id="KAB0268373.1"/>
    </source>
</evidence>
<reference evidence="2 3" key="1">
    <citation type="journal article" date="2019" name="Microorganisms">
        <title>Genome Insights into the Novel Species Microvirga brassicacearum, a Rapeseed Endophyte with Biotechnological Potential.</title>
        <authorList>
            <person name="Jimenez-Gomez A."/>
            <person name="Saati-Santamaria Z."/>
            <person name="Igual J.M."/>
            <person name="Rivas R."/>
            <person name="Mateos P.F."/>
            <person name="Garcia-Fraile P."/>
        </authorList>
    </citation>
    <scope>NUCLEOTIDE SEQUENCE [LARGE SCALE GENOMIC DNA]</scope>
    <source>
        <strain evidence="2 3">CDVBN77</strain>
    </source>
</reference>